<dbReference type="EMBL" id="KZ857510">
    <property type="protein sequence ID" value="RDX41489.1"/>
    <property type="molecule type" value="Genomic_DNA"/>
</dbReference>
<name>A0A371CMH3_9APHY</name>
<dbReference type="OrthoDB" id="2757467at2759"/>
<organism evidence="4 5">
    <name type="scientific">Lentinus brumalis</name>
    <dbReference type="NCBI Taxonomy" id="2498619"/>
    <lineage>
        <taxon>Eukaryota</taxon>
        <taxon>Fungi</taxon>
        <taxon>Dikarya</taxon>
        <taxon>Basidiomycota</taxon>
        <taxon>Agaricomycotina</taxon>
        <taxon>Agaricomycetes</taxon>
        <taxon>Polyporales</taxon>
        <taxon>Polyporaceae</taxon>
        <taxon>Lentinus</taxon>
    </lineage>
</organism>
<feature type="chain" id="PRO_5016804499" evidence="3">
    <location>
        <begin position="20"/>
        <end position="617"/>
    </location>
</feature>
<evidence type="ECO:0000256" key="2">
    <source>
        <dbReference type="SAM" id="MobiDB-lite"/>
    </source>
</evidence>
<proteinExistence type="predicted"/>
<evidence type="ECO:0000313" key="5">
    <source>
        <dbReference type="Proteomes" id="UP000256964"/>
    </source>
</evidence>
<feature type="signal peptide" evidence="3">
    <location>
        <begin position="1"/>
        <end position="19"/>
    </location>
</feature>
<sequence length="617" mass="68057">MSILLVHYISSLVRFLVTARIPLDKPFLVLVTSVKLCSWDVVQAHIHTTTISLRLQRLTGRLWNTPPVSTVNSIAPVNTASSARHQVCRKITKFSHTSKPLVNSIVQLELDVFHKINRERPQLHLKAEASDLNTATLRSRIWHLEDANEALRADITDYAYEQERMSSENAALLAEKEALVGERDWTAGDRDRAVQENDALRVDVELLKSSKDGLVADLEDLEAENEDLIAGKEALLTEKMTVEQKLVSEIGRRRQAENEARIMEHERDALAIQLASKQETLNELMNEFETLEARRCATSPSRATQHTLHDSALEGLTTLKAAYTGALEDITTLKADLEALRKSTCPISEVETLRAEVEFTNRSLVQLQATLDEQSGALDLCRTTLRSTSEERDHLRDSLDSLYARHKLAEDLEDTLLQTLEERDVEISGLEAELVGRDATIAAHTTALADWDTTICAYKAALAERDIALADRDATLAQADAALAVCQASFVECDATAAAQDRKLVELQTYLVGLEGVVQFLKLEASAVRVPGSPVKVAPKRHSTFPPPDISTSASPTRSSLCRTTSTASWSMEKTSMPSTPQLPAPLMLPRRSSSSTSSPTSSPGSNCGSPRRFGFF</sequence>
<evidence type="ECO:0000256" key="3">
    <source>
        <dbReference type="SAM" id="SignalP"/>
    </source>
</evidence>
<feature type="region of interest" description="Disordered" evidence="2">
    <location>
        <begin position="534"/>
        <end position="617"/>
    </location>
</feature>
<keyword evidence="3" id="KW-0732">Signal</keyword>
<dbReference type="Proteomes" id="UP000256964">
    <property type="component" value="Unassembled WGS sequence"/>
</dbReference>
<feature type="compositionally biased region" description="Low complexity" evidence="2">
    <location>
        <begin position="590"/>
        <end position="611"/>
    </location>
</feature>
<evidence type="ECO:0000313" key="4">
    <source>
        <dbReference type="EMBL" id="RDX41489.1"/>
    </source>
</evidence>
<reference evidence="4 5" key="1">
    <citation type="journal article" date="2018" name="Biotechnol. Biofuels">
        <title>Integrative visual omics of the white-rot fungus Polyporus brumalis exposes the biotechnological potential of its oxidative enzymes for delignifying raw plant biomass.</title>
        <authorList>
            <person name="Miyauchi S."/>
            <person name="Rancon A."/>
            <person name="Drula E."/>
            <person name="Hage H."/>
            <person name="Chaduli D."/>
            <person name="Favel A."/>
            <person name="Grisel S."/>
            <person name="Henrissat B."/>
            <person name="Herpoel-Gimbert I."/>
            <person name="Ruiz-Duenas F.J."/>
            <person name="Chevret D."/>
            <person name="Hainaut M."/>
            <person name="Lin J."/>
            <person name="Wang M."/>
            <person name="Pangilinan J."/>
            <person name="Lipzen A."/>
            <person name="Lesage-Meessen L."/>
            <person name="Navarro D."/>
            <person name="Riley R."/>
            <person name="Grigoriev I.V."/>
            <person name="Zhou S."/>
            <person name="Raouche S."/>
            <person name="Rosso M.N."/>
        </authorList>
    </citation>
    <scope>NUCLEOTIDE SEQUENCE [LARGE SCALE GENOMIC DNA]</scope>
    <source>
        <strain evidence="4 5">BRFM 1820</strain>
    </source>
</reference>
<feature type="compositionally biased region" description="Polar residues" evidence="2">
    <location>
        <begin position="550"/>
        <end position="582"/>
    </location>
</feature>
<accession>A0A371CMH3</accession>
<evidence type="ECO:0000256" key="1">
    <source>
        <dbReference type="SAM" id="Coils"/>
    </source>
</evidence>
<dbReference type="AlphaFoldDB" id="A0A371CMH3"/>
<gene>
    <name evidence="4" type="ORF">OH76DRAFT_1489419</name>
</gene>
<protein>
    <submittedName>
        <fullName evidence="4">Uncharacterized protein</fullName>
    </submittedName>
</protein>
<keyword evidence="1" id="KW-0175">Coiled coil</keyword>
<feature type="coiled-coil region" evidence="1">
    <location>
        <begin position="204"/>
        <end position="294"/>
    </location>
</feature>
<keyword evidence="5" id="KW-1185">Reference proteome</keyword>